<reference evidence="2 3" key="1">
    <citation type="submission" date="2021-06" db="EMBL/GenBank/DDBJ databases">
        <authorList>
            <person name="Sun Q."/>
            <person name="Li D."/>
        </authorList>
    </citation>
    <scope>NUCLEOTIDE SEQUENCE [LARGE SCALE GENOMIC DNA]</scope>
    <source>
        <strain evidence="2 3">MSJ-5</strain>
    </source>
</reference>
<accession>A0ABS6FYV4</accession>
<comment type="caution">
    <text evidence="2">The sequence shown here is derived from an EMBL/GenBank/DDBJ whole genome shotgun (WGS) entry which is preliminary data.</text>
</comment>
<sequence length="689" mass="80047">MPNNKIPNRLINEKSPYLLQHAYNPVDWYPWGEEALEKAKEEDKPIFLSIGYSTCHWCHVMERESFEDEEVAQLLNENFIAIKVDREERPDIDNIYMTFCQALTGHGGWPLTVFITPDQKPFYAGTYFPKNKKYGHTGLMDILTQISKQWKDRKDEIIQNSKEISEAIAGMESNKRSTEVEKDIIHKTFEELEYLYDPQYGGFGKQPKFPTPHNLSFLLKYWSATKEKKALEIVENTLKAMYKGGMFDHVGYGFARYSVDRKWLVPHFEKMLYDNAMLSIVYLETYHATRKEIYKEIAEKLFEYVLRDMTSPLGGFYSAEDADSEGIEGKFYVWTVDKIEYVLGKDDAKIYCKYYDITNKGNFEGHNIPNLINQDLEDIGQNQELKNKLEIMNRKLFDIRNKRVHPHKDDKILTSWNGLMIAAMAYGYRVLGEEKYLNGATDATEFIFKNLIREDGRLLARYRDGHSAYLGYIDDYAFLIWGLLELYEATLNEDFLEKAIKLNYDMIKLFWDENDGGFYLYGHDAEQLVIRPKEVYDGAIPSGNSVAALNMLRLASLTGDTKLEELTEKLLYAFGNSAKEHPNAHTFLMTATLFYFAPKTEVVIVANKKDDLYNEMIMEINNRFMPFTTVAVNINNQLIKNIGSNILDKKMKDDITTAHVCSNFVCHEPTNQLDQFIKLIDTEYSFFAD</sequence>
<evidence type="ECO:0000313" key="3">
    <source>
        <dbReference type="Proteomes" id="UP000779508"/>
    </source>
</evidence>
<keyword evidence="3" id="KW-1185">Reference proteome</keyword>
<dbReference type="Pfam" id="PF03190">
    <property type="entry name" value="Thioredox_DsbH"/>
    <property type="match status" value="1"/>
</dbReference>
<gene>
    <name evidence="2" type="ORF">KQI88_03235</name>
</gene>
<dbReference type="EMBL" id="JAHLQK010000001">
    <property type="protein sequence ID" value="MBU5675427.1"/>
    <property type="molecule type" value="Genomic_DNA"/>
</dbReference>
<dbReference type="InterPro" id="IPR024705">
    <property type="entry name" value="Ssp411"/>
</dbReference>
<dbReference type="PIRSF" id="PIRSF006402">
    <property type="entry name" value="UCP006402_thioredoxin"/>
    <property type="match status" value="1"/>
</dbReference>
<dbReference type="RefSeq" id="WP_216414910.1">
    <property type="nucleotide sequence ID" value="NZ_JAHLQK010000001.1"/>
</dbReference>
<evidence type="ECO:0000313" key="2">
    <source>
        <dbReference type="EMBL" id="MBU5675427.1"/>
    </source>
</evidence>
<feature type="domain" description="Spermatogenesis-associated protein 20-like TRX" evidence="1">
    <location>
        <begin position="7"/>
        <end position="168"/>
    </location>
</feature>
<dbReference type="PANTHER" id="PTHR42899:SF1">
    <property type="entry name" value="SPERMATOGENESIS-ASSOCIATED PROTEIN 20"/>
    <property type="match status" value="1"/>
</dbReference>
<dbReference type="CDD" id="cd02955">
    <property type="entry name" value="SSP411"/>
    <property type="match status" value="1"/>
</dbReference>
<dbReference type="InterPro" id="IPR004879">
    <property type="entry name" value="Ssp411-like_TRX"/>
</dbReference>
<organism evidence="2 3">
    <name type="scientific">Alkaliphilus flagellatus</name>
    <dbReference type="NCBI Taxonomy" id="2841507"/>
    <lineage>
        <taxon>Bacteria</taxon>
        <taxon>Bacillati</taxon>
        <taxon>Bacillota</taxon>
        <taxon>Clostridia</taxon>
        <taxon>Peptostreptococcales</taxon>
        <taxon>Natronincolaceae</taxon>
        <taxon>Alkaliphilus</taxon>
    </lineage>
</organism>
<protein>
    <submittedName>
        <fullName evidence="2">Thioredoxin domain-containing protein</fullName>
    </submittedName>
</protein>
<evidence type="ECO:0000259" key="1">
    <source>
        <dbReference type="Pfam" id="PF03190"/>
    </source>
</evidence>
<dbReference type="Proteomes" id="UP000779508">
    <property type="component" value="Unassembled WGS sequence"/>
</dbReference>
<proteinExistence type="predicted"/>
<name>A0ABS6FYV4_9FIRM</name>
<dbReference type="PANTHER" id="PTHR42899">
    <property type="entry name" value="SPERMATOGENESIS-ASSOCIATED PROTEIN 20"/>
    <property type="match status" value="1"/>
</dbReference>